<protein>
    <recommendedName>
        <fullName evidence="3">Fibronectin type-III domain-containing protein</fullName>
    </recommendedName>
</protein>
<evidence type="ECO:0000313" key="2">
    <source>
        <dbReference type="EMBL" id="GAI24186.1"/>
    </source>
</evidence>
<evidence type="ECO:0008006" key="3">
    <source>
        <dbReference type="Google" id="ProtNLM"/>
    </source>
</evidence>
<feature type="transmembrane region" description="Helical" evidence="1">
    <location>
        <begin position="112"/>
        <end position="135"/>
    </location>
</feature>
<keyword evidence="1" id="KW-0472">Membrane</keyword>
<dbReference type="Gene3D" id="2.60.40.10">
    <property type="entry name" value="Immunoglobulins"/>
    <property type="match status" value="1"/>
</dbReference>
<sequence>IMESDAPAKPTLSSPANASRIGIFGKQTATFTWSAVTDDSGVSYNLQVAASANFTQVLISKEGLLEAGYTLTKEEALAYGTYYWRVKAIDGAQNDSGWTTTAYSFKSGFLPLWASIAIVALIVVLIGALVYLFVFRRGGYD</sequence>
<feature type="non-terminal residue" evidence="2">
    <location>
        <position position="1"/>
    </location>
</feature>
<proteinExistence type="predicted"/>
<dbReference type="InterPro" id="IPR013783">
    <property type="entry name" value="Ig-like_fold"/>
</dbReference>
<reference evidence="2" key="1">
    <citation type="journal article" date="2014" name="Front. Microbiol.">
        <title>High frequency of phylogenetically diverse reductive dehalogenase-homologous genes in deep subseafloor sedimentary metagenomes.</title>
        <authorList>
            <person name="Kawai M."/>
            <person name="Futagami T."/>
            <person name="Toyoda A."/>
            <person name="Takaki Y."/>
            <person name="Nishi S."/>
            <person name="Hori S."/>
            <person name="Arai W."/>
            <person name="Tsubouchi T."/>
            <person name="Morono Y."/>
            <person name="Uchiyama I."/>
            <person name="Ito T."/>
            <person name="Fujiyama A."/>
            <person name="Inagaki F."/>
            <person name="Takami H."/>
        </authorList>
    </citation>
    <scope>NUCLEOTIDE SEQUENCE</scope>
    <source>
        <strain evidence="2">Expedition CK06-06</strain>
    </source>
</reference>
<accession>X1N1N4</accession>
<keyword evidence="1" id="KW-0812">Transmembrane</keyword>
<name>X1N1N4_9ZZZZ</name>
<dbReference type="AlphaFoldDB" id="X1N1N4"/>
<comment type="caution">
    <text evidence="2">The sequence shown here is derived from an EMBL/GenBank/DDBJ whole genome shotgun (WGS) entry which is preliminary data.</text>
</comment>
<organism evidence="2">
    <name type="scientific">marine sediment metagenome</name>
    <dbReference type="NCBI Taxonomy" id="412755"/>
    <lineage>
        <taxon>unclassified sequences</taxon>
        <taxon>metagenomes</taxon>
        <taxon>ecological metagenomes</taxon>
    </lineage>
</organism>
<keyword evidence="1" id="KW-1133">Transmembrane helix</keyword>
<dbReference type="EMBL" id="BARV01021482">
    <property type="protein sequence ID" value="GAI24186.1"/>
    <property type="molecule type" value="Genomic_DNA"/>
</dbReference>
<evidence type="ECO:0000256" key="1">
    <source>
        <dbReference type="SAM" id="Phobius"/>
    </source>
</evidence>
<gene>
    <name evidence="2" type="ORF">S06H3_35588</name>
</gene>